<dbReference type="Proteomes" id="UP000214746">
    <property type="component" value="Unassembled WGS sequence"/>
</dbReference>
<reference evidence="8" key="1">
    <citation type="submission" date="2018-06" db="EMBL/GenBank/DDBJ databases">
        <title>Paenibacillus xerothermodurans sp. nov. an extremely dry heat resistant spore forming bacterium isolated from the soil of Cape Canaveral, Florida.</title>
        <authorList>
            <person name="Seuylemezian A."/>
            <person name="Kaur N."/>
            <person name="Patil P."/>
            <person name="Patil P."/>
            <person name="Mayilraj S."/>
            <person name="Vaishampayan P."/>
        </authorList>
    </citation>
    <scope>NUCLEOTIDE SEQUENCE [LARGE SCALE GENOMIC DNA]</scope>
    <source>
        <strain evidence="8">ATCC 27380</strain>
    </source>
</reference>
<feature type="transmembrane region" description="Helical" evidence="7">
    <location>
        <begin position="55"/>
        <end position="79"/>
    </location>
</feature>
<keyword evidence="3" id="KW-1003">Cell membrane</keyword>
<evidence type="ECO:0000256" key="1">
    <source>
        <dbReference type="ARBA" id="ARBA00004651"/>
    </source>
</evidence>
<keyword evidence="6 7" id="KW-0472">Membrane</keyword>
<evidence type="ECO:0000313" key="9">
    <source>
        <dbReference type="Proteomes" id="UP000214746"/>
    </source>
</evidence>
<organism evidence="8 9">
    <name type="scientific">Paenibacillus xerothermodurans</name>
    <dbReference type="NCBI Taxonomy" id="1977292"/>
    <lineage>
        <taxon>Bacteria</taxon>
        <taxon>Bacillati</taxon>
        <taxon>Bacillota</taxon>
        <taxon>Bacilli</taxon>
        <taxon>Bacillales</taxon>
        <taxon>Paenibacillaceae</taxon>
        <taxon>Paenibacillus</taxon>
    </lineage>
</organism>
<dbReference type="OrthoDB" id="9027281at2"/>
<evidence type="ECO:0000256" key="7">
    <source>
        <dbReference type="SAM" id="Phobius"/>
    </source>
</evidence>
<dbReference type="PANTHER" id="PTHR43663">
    <property type="entry name" value="CHROMATE TRANSPORT PROTEIN-RELATED"/>
    <property type="match status" value="1"/>
</dbReference>
<dbReference type="RefSeq" id="WP_089200416.1">
    <property type="nucleotide sequence ID" value="NZ_NHRJ02000007.1"/>
</dbReference>
<feature type="transmembrane region" description="Helical" evidence="7">
    <location>
        <begin position="151"/>
        <end position="181"/>
    </location>
</feature>
<dbReference type="PANTHER" id="PTHR43663:SF1">
    <property type="entry name" value="CHROMATE TRANSPORTER"/>
    <property type="match status" value="1"/>
</dbReference>
<dbReference type="GO" id="GO:0015109">
    <property type="term" value="F:chromate transmembrane transporter activity"/>
    <property type="evidence" value="ECO:0007669"/>
    <property type="project" value="InterPro"/>
</dbReference>
<feature type="transmembrane region" description="Helical" evidence="7">
    <location>
        <begin position="12"/>
        <end position="34"/>
    </location>
</feature>
<keyword evidence="9" id="KW-1185">Reference proteome</keyword>
<proteinExistence type="inferred from homology"/>
<dbReference type="InterPro" id="IPR003370">
    <property type="entry name" value="Chromate_transpt"/>
</dbReference>
<dbReference type="GO" id="GO:0005886">
    <property type="term" value="C:plasma membrane"/>
    <property type="evidence" value="ECO:0007669"/>
    <property type="project" value="UniProtKB-SubCell"/>
</dbReference>
<sequence>MNKMAEQKMATLWRIGWSFCKISPLSFGGGYAMIPMIEKEIVDRRRWMDAEELSDVLSIAGSAPGGIAVNAAALTGFRLAGIQGLLAAVLGIALPNFVVILLLALGYALVSDGTKAMAALAGIHSAVVAFIAVAGFRMWKSTRHDTVTSLLIIGALAALLFSPIHPALLLLVGTLTGLLLFKWKEKLSGRASAGETKHNNVPGADAAAGGQFIWGDGI</sequence>
<dbReference type="InterPro" id="IPR052518">
    <property type="entry name" value="CHR_Transporter"/>
</dbReference>
<evidence type="ECO:0000256" key="4">
    <source>
        <dbReference type="ARBA" id="ARBA00022692"/>
    </source>
</evidence>
<evidence type="ECO:0000256" key="2">
    <source>
        <dbReference type="ARBA" id="ARBA00005262"/>
    </source>
</evidence>
<keyword evidence="5 7" id="KW-1133">Transmembrane helix</keyword>
<comment type="similarity">
    <text evidence="2">Belongs to the chromate ion transporter (CHR) (TC 2.A.51) family.</text>
</comment>
<dbReference type="EMBL" id="NHRJ02000007">
    <property type="protein sequence ID" value="PZE20335.1"/>
    <property type="molecule type" value="Genomic_DNA"/>
</dbReference>
<accession>A0A2W1NLM3</accession>
<keyword evidence="4 7" id="KW-0812">Transmembrane</keyword>
<dbReference type="Pfam" id="PF02417">
    <property type="entry name" value="Chromate_transp"/>
    <property type="match status" value="1"/>
</dbReference>
<comment type="caution">
    <text evidence="8">The sequence shown here is derived from an EMBL/GenBank/DDBJ whole genome shotgun (WGS) entry which is preliminary data.</text>
</comment>
<feature type="transmembrane region" description="Helical" evidence="7">
    <location>
        <begin position="117"/>
        <end position="139"/>
    </location>
</feature>
<dbReference type="AlphaFoldDB" id="A0A2W1NLM3"/>
<evidence type="ECO:0000256" key="6">
    <source>
        <dbReference type="ARBA" id="ARBA00023136"/>
    </source>
</evidence>
<gene>
    <name evidence="8" type="ORF">CBW46_012885</name>
</gene>
<evidence type="ECO:0000313" key="8">
    <source>
        <dbReference type="EMBL" id="PZE20335.1"/>
    </source>
</evidence>
<evidence type="ECO:0000256" key="5">
    <source>
        <dbReference type="ARBA" id="ARBA00022989"/>
    </source>
</evidence>
<evidence type="ECO:0000256" key="3">
    <source>
        <dbReference type="ARBA" id="ARBA00022475"/>
    </source>
</evidence>
<name>A0A2W1NLM3_PAEXE</name>
<feature type="transmembrane region" description="Helical" evidence="7">
    <location>
        <begin position="85"/>
        <end position="110"/>
    </location>
</feature>
<comment type="subcellular location">
    <subcellularLocation>
        <location evidence="1">Cell membrane</location>
        <topology evidence="1">Multi-pass membrane protein</topology>
    </subcellularLocation>
</comment>
<protein>
    <submittedName>
        <fullName evidence="8">Chromate transporter</fullName>
    </submittedName>
</protein>